<accession>A0ABS5JU79</accession>
<keyword evidence="1" id="KW-0378">Hydrolase</keyword>
<reference evidence="3 4" key="1">
    <citation type="journal article" date="2015" name="Int. J. Syst. Evol. Microbiol.">
        <title>Carboxylicivirga linearis sp. nov., isolated from a sea cucumber culture pond.</title>
        <authorList>
            <person name="Wang F.Q."/>
            <person name="Zhou Y.X."/>
            <person name="Lin X.Z."/>
            <person name="Chen G.J."/>
            <person name="Du Z.J."/>
        </authorList>
    </citation>
    <scope>NUCLEOTIDE SEQUENCE [LARGE SCALE GENOMIC DNA]</scope>
    <source>
        <strain evidence="3 4">FB218</strain>
    </source>
</reference>
<name>A0ABS5JU79_9BACT</name>
<dbReference type="Proteomes" id="UP000708576">
    <property type="component" value="Unassembled WGS sequence"/>
</dbReference>
<dbReference type="Gene3D" id="1.10.3410.10">
    <property type="entry name" value="putative deoxyguanosinetriphosphate triphosphohydrolase like domain"/>
    <property type="match status" value="1"/>
</dbReference>
<sequence length="440" mass="49923">MNWDNLLSTKRTGQEHLKEVKHDRTQFQRDYDRLIFSSPFRRLQDKTQVFPLPGSVFVHNRLTHSLEVASVGRSLGNNVSAKLLHAGWGKPELVQEIGSVVAAACLAHDMGNPPFGHSGEAAIGHYFTNGAGADFKHMLSEAQWTDFIRFEGNANALRILTHAFKGRRQGGFAMTYTTVASILKYPYASHLGLKKYGYFQSEKEMFQHIATELQLKVLDEEKGIYARHPLVYLVEAADDICYQVMDIEDAHKLKILSYEETYTLLTAFFDKDKEAQEFDKIADVFNEVSDLNERIVYLRAKVIGKLVALCTDIFWNNQEAILSGTFKKGLVDHLTGTELQAMETCKKVAFKRIYKHQSVVEIEIAGFRILGTLLDEFIKAVINPDDFFSKMLLPFIPEQFKVEKDAELVDKIQSVLDFVSGMTDVYALDLYRKISGLGLK</sequence>
<dbReference type="InterPro" id="IPR050135">
    <property type="entry name" value="dGTPase-like"/>
</dbReference>
<feature type="domain" description="HD/PDEase" evidence="2">
    <location>
        <begin position="57"/>
        <end position="252"/>
    </location>
</feature>
<dbReference type="InterPro" id="IPR023293">
    <property type="entry name" value="dGTP_triP_hydro_central_sf"/>
</dbReference>
<dbReference type="SMART" id="SM00471">
    <property type="entry name" value="HDc"/>
    <property type="match status" value="1"/>
</dbReference>
<dbReference type="Pfam" id="PF13286">
    <property type="entry name" value="HD_assoc"/>
    <property type="match status" value="1"/>
</dbReference>
<evidence type="ECO:0000313" key="3">
    <source>
        <dbReference type="EMBL" id="MBS2098378.1"/>
    </source>
</evidence>
<dbReference type="SUPFAM" id="SSF109604">
    <property type="entry name" value="HD-domain/PDEase-like"/>
    <property type="match status" value="1"/>
</dbReference>
<dbReference type="EMBL" id="JAGUCO010000004">
    <property type="protein sequence ID" value="MBS2098378.1"/>
    <property type="molecule type" value="Genomic_DNA"/>
</dbReference>
<evidence type="ECO:0000259" key="2">
    <source>
        <dbReference type="SMART" id="SM00471"/>
    </source>
</evidence>
<dbReference type="InterPro" id="IPR027432">
    <property type="entry name" value="dGTP_triphosphohydrolase_C"/>
</dbReference>
<dbReference type="NCBIfam" id="TIGR01353">
    <property type="entry name" value="dGTP_triPase"/>
    <property type="match status" value="1"/>
</dbReference>
<dbReference type="RefSeq" id="WP_212215619.1">
    <property type="nucleotide sequence ID" value="NZ_JAGUCO010000004.1"/>
</dbReference>
<keyword evidence="4" id="KW-1185">Reference proteome</keyword>
<dbReference type="Pfam" id="PF01966">
    <property type="entry name" value="HD"/>
    <property type="match status" value="1"/>
</dbReference>
<dbReference type="InterPro" id="IPR003607">
    <property type="entry name" value="HD/PDEase_dom"/>
</dbReference>
<organism evidence="3 4">
    <name type="scientific">Carboxylicivirga linearis</name>
    <dbReference type="NCBI Taxonomy" id="1628157"/>
    <lineage>
        <taxon>Bacteria</taxon>
        <taxon>Pseudomonadati</taxon>
        <taxon>Bacteroidota</taxon>
        <taxon>Bacteroidia</taxon>
        <taxon>Marinilabiliales</taxon>
        <taxon>Marinilabiliaceae</taxon>
        <taxon>Carboxylicivirga</taxon>
    </lineage>
</organism>
<dbReference type="Gene3D" id="1.10.3210.10">
    <property type="entry name" value="Hypothetical protein af1432"/>
    <property type="match status" value="1"/>
</dbReference>
<dbReference type="InterPro" id="IPR006674">
    <property type="entry name" value="HD_domain"/>
</dbReference>
<gene>
    <name evidence="3" type="ORF">KEM10_08815</name>
</gene>
<dbReference type="Gene3D" id="1.10.3550.10">
    <property type="entry name" value="eoxyguanosinetriphosphate triphosphohydrolase domain-like"/>
    <property type="match status" value="1"/>
</dbReference>
<dbReference type="PANTHER" id="PTHR11373:SF32">
    <property type="entry name" value="DEOXYGUANOSINETRIPHOSPHATE TRIPHOSPHOHYDROLASE"/>
    <property type="match status" value="1"/>
</dbReference>
<evidence type="ECO:0000313" key="4">
    <source>
        <dbReference type="Proteomes" id="UP000708576"/>
    </source>
</evidence>
<dbReference type="NCBIfam" id="NF002205">
    <property type="entry name" value="PRK01096.1"/>
    <property type="match status" value="1"/>
</dbReference>
<protein>
    <submittedName>
        <fullName evidence="3">Deoxyguanosinetriphosphate triphosphohydrolase</fullName>
    </submittedName>
</protein>
<dbReference type="InterPro" id="IPR006261">
    <property type="entry name" value="dGTPase"/>
</dbReference>
<comment type="caution">
    <text evidence="3">The sequence shown here is derived from an EMBL/GenBank/DDBJ whole genome shotgun (WGS) entry which is preliminary data.</text>
</comment>
<proteinExistence type="predicted"/>
<dbReference type="PANTHER" id="PTHR11373">
    <property type="entry name" value="DEOXYNUCLEOSIDE TRIPHOSPHATE TRIPHOSPHOHYDROLASE"/>
    <property type="match status" value="1"/>
</dbReference>
<evidence type="ECO:0000256" key="1">
    <source>
        <dbReference type="ARBA" id="ARBA00022801"/>
    </source>
</evidence>
<dbReference type="InterPro" id="IPR026875">
    <property type="entry name" value="PHydrolase_assoc_dom"/>
</dbReference>